<proteinExistence type="predicted"/>
<organism evidence="1 2">
    <name type="scientific">Linnemannia hyalina</name>
    <dbReference type="NCBI Taxonomy" id="64524"/>
    <lineage>
        <taxon>Eukaryota</taxon>
        <taxon>Fungi</taxon>
        <taxon>Fungi incertae sedis</taxon>
        <taxon>Mucoromycota</taxon>
        <taxon>Mortierellomycotina</taxon>
        <taxon>Mortierellomycetes</taxon>
        <taxon>Mortierellales</taxon>
        <taxon>Mortierellaceae</taxon>
        <taxon>Linnemannia</taxon>
    </lineage>
</organism>
<reference evidence="1" key="1">
    <citation type="submission" date="2021-06" db="EMBL/GenBank/DDBJ databases">
        <title>Genome Sequence of Mortierella hyaline Strain SCG-10, a Cold-Adapted, Nitrate-Reducing Fungus Isolated from Soil in Minnesota, USA.</title>
        <authorList>
            <person name="Aldossari N."/>
        </authorList>
    </citation>
    <scope>NUCLEOTIDE SEQUENCE</scope>
    <source>
        <strain evidence="1">SCG-10</strain>
    </source>
</reference>
<evidence type="ECO:0000313" key="2">
    <source>
        <dbReference type="Proteomes" id="UP000707451"/>
    </source>
</evidence>
<name>A0A9P7XPG1_9FUNG</name>
<sequence length="149" mass="17608">MLSRFNIIFLPFKIPVGRLATSSRRALQVVKIVYGEMMASQDIQSIIQHGRSLREVMLQHLSTLLATIALHGRRSCHWLQVTIWLSEEFPGQMSRLITEVDRYLEEYHCIVGQWTRVGLYNVRYVHNWGDWYVWRNLFLRMIAVTSGWN</sequence>
<accession>A0A9P7XPG1</accession>
<gene>
    <name evidence="1" type="ORF">KI688_003035</name>
</gene>
<dbReference type="OrthoDB" id="10416892at2759"/>
<keyword evidence="2" id="KW-1185">Reference proteome</keyword>
<dbReference type="Proteomes" id="UP000707451">
    <property type="component" value="Unassembled WGS sequence"/>
</dbReference>
<evidence type="ECO:0000313" key="1">
    <source>
        <dbReference type="EMBL" id="KAG9064776.1"/>
    </source>
</evidence>
<comment type="caution">
    <text evidence="1">The sequence shown here is derived from an EMBL/GenBank/DDBJ whole genome shotgun (WGS) entry which is preliminary data.</text>
</comment>
<dbReference type="AlphaFoldDB" id="A0A9P7XPG1"/>
<protein>
    <submittedName>
        <fullName evidence="1">Uncharacterized protein</fullName>
    </submittedName>
</protein>
<dbReference type="EMBL" id="JAHRHY010000013">
    <property type="protein sequence ID" value="KAG9064776.1"/>
    <property type="molecule type" value="Genomic_DNA"/>
</dbReference>